<sequence length="41" mass="4448">MCATRCSGSLAVRLFYQMVMLSRQAPGLERVQLGFKSGVVG</sequence>
<name>A0A0A9EFY0_ARUDO</name>
<reference evidence="1" key="2">
    <citation type="journal article" date="2015" name="Data Brief">
        <title>Shoot transcriptome of the giant reed, Arundo donax.</title>
        <authorList>
            <person name="Barrero R.A."/>
            <person name="Guerrero F.D."/>
            <person name="Moolhuijzen P."/>
            <person name="Goolsby J.A."/>
            <person name="Tidwell J."/>
            <person name="Bellgard S.E."/>
            <person name="Bellgard M.I."/>
        </authorList>
    </citation>
    <scope>NUCLEOTIDE SEQUENCE</scope>
    <source>
        <tissue evidence="1">Shoot tissue taken approximately 20 cm above the soil surface</tissue>
    </source>
</reference>
<proteinExistence type="predicted"/>
<reference evidence="1" key="1">
    <citation type="submission" date="2014-09" db="EMBL/GenBank/DDBJ databases">
        <authorList>
            <person name="Magalhaes I.L.F."/>
            <person name="Oliveira U."/>
            <person name="Santos F.R."/>
            <person name="Vidigal T.H.D.A."/>
            <person name="Brescovit A.D."/>
            <person name="Santos A.J."/>
        </authorList>
    </citation>
    <scope>NUCLEOTIDE SEQUENCE</scope>
    <source>
        <tissue evidence="1">Shoot tissue taken approximately 20 cm above the soil surface</tissue>
    </source>
</reference>
<organism evidence="1">
    <name type="scientific">Arundo donax</name>
    <name type="common">Giant reed</name>
    <name type="synonym">Donax arundinaceus</name>
    <dbReference type="NCBI Taxonomy" id="35708"/>
    <lineage>
        <taxon>Eukaryota</taxon>
        <taxon>Viridiplantae</taxon>
        <taxon>Streptophyta</taxon>
        <taxon>Embryophyta</taxon>
        <taxon>Tracheophyta</taxon>
        <taxon>Spermatophyta</taxon>
        <taxon>Magnoliopsida</taxon>
        <taxon>Liliopsida</taxon>
        <taxon>Poales</taxon>
        <taxon>Poaceae</taxon>
        <taxon>PACMAD clade</taxon>
        <taxon>Arundinoideae</taxon>
        <taxon>Arundineae</taxon>
        <taxon>Arundo</taxon>
    </lineage>
</organism>
<dbReference type="AlphaFoldDB" id="A0A0A9EFY0"/>
<dbReference type="EMBL" id="GBRH01199967">
    <property type="protein sequence ID" value="JAD97928.1"/>
    <property type="molecule type" value="Transcribed_RNA"/>
</dbReference>
<evidence type="ECO:0000313" key="1">
    <source>
        <dbReference type="EMBL" id="JAD97928.1"/>
    </source>
</evidence>
<protein>
    <submittedName>
        <fullName evidence="1">Uncharacterized protein</fullName>
    </submittedName>
</protein>
<accession>A0A0A9EFY0</accession>